<evidence type="ECO:0000256" key="7">
    <source>
        <dbReference type="ARBA" id="ARBA00023049"/>
    </source>
</evidence>
<evidence type="ECO:0000259" key="10">
    <source>
        <dbReference type="Pfam" id="PF05193"/>
    </source>
</evidence>
<reference evidence="11 12" key="1">
    <citation type="journal article" date="2020" name="J. Phycol.">
        <title>Comparative genome analysis reveals Cyanidiococcus gen. nov., a new extremophilic red algal genus sister to Cyanidioschyzon (Cyanidioschyzonaceae, Rhodophyta).</title>
        <authorList>
            <person name="Liu S.-L."/>
            <person name="Chiang Y.-R."/>
            <person name="Yoon H.S."/>
            <person name="Fu H.-Y."/>
        </authorList>
    </citation>
    <scope>NUCLEOTIDE SEQUENCE [LARGE SCALE GENOMIC DNA]</scope>
    <source>
        <strain evidence="11 12">THAL066</strain>
    </source>
</reference>
<feature type="domain" description="Peptidase M16 C-terminal" evidence="10">
    <location>
        <begin position="261"/>
        <end position="448"/>
    </location>
</feature>
<keyword evidence="7" id="KW-0482">Metalloprotease</keyword>
<dbReference type="GO" id="GO:0006508">
    <property type="term" value="P:proteolysis"/>
    <property type="evidence" value="ECO:0007669"/>
    <property type="project" value="UniProtKB-KW"/>
</dbReference>
<dbReference type="PANTHER" id="PTHR11851">
    <property type="entry name" value="METALLOPROTEASE"/>
    <property type="match status" value="1"/>
</dbReference>
<dbReference type="GO" id="GO:0008237">
    <property type="term" value="F:metallopeptidase activity"/>
    <property type="evidence" value="ECO:0007669"/>
    <property type="project" value="UniProtKB-KW"/>
</dbReference>
<dbReference type="InterPro" id="IPR007863">
    <property type="entry name" value="Peptidase_M16_C"/>
</dbReference>
<evidence type="ECO:0000256" key="2">
    <source>
        <dbReference type="ARBA" id="ARBA00004173"/>
    </source>
</evidence>
<dbReference type="Proteomes" id="UP000530660">
    <property type="component" value="Unassembled WGS sequence"/>
</dbReference>
<dbReference type="EMBL" id="VWRR01000008">
    <property type="protein sequence ID" value="KAF6002968.1"/>
    <property type="molecule type" value="Genomic_DNA"/>
</dbReference>
<keyword evidence="6" id="KW-0862">Zinc</keyword>
<sequence length="534" mass="59164">MRGLVLARNGLRQTLGERRPVNRELLWPVHRGYAVAAGGGGAGGSPPAAAMPLPDPLQTSFQPSGVKRLVKQVLGESASPLPPGYRVDPRLLTQTPTQVSMLSNGMRVATERMDTPTVTVGLWLDAGTRFEPAAVNGAAHFLEHIIFKGTQRRTQRQLEMEVEDMGAQLNAYTSREQTVYFARCLGDTLPQSVELLADIIQNSRLDAGAVEREKDVILREMEDIESQPEEVVFDYLHGTAFQGTPLARTILGPVENIQAMRREALLAYIQRHYRPHRMVLVAAGGCPEHERFAELAEKYFGQMPRAEDESISSETLAAAEPAYFTGSDVRIRNDDMPLAHFALAFETCGWAHPDAPALMVMQAIMGAYDRNAALSRFSSSRLCKGLHSVPNAVSAQAFNTSYVDTGLFGVYAVAHPPDLDDVVYGIQMQLTGMAYKLDESEVERAKRHLKTSLLLQLSDSNAVAEDIGRQLLTYNRRMPLAETFARIDAVTVESIIHIANKYLCDRELAVASLGPIASLPDLLWMRRRTYWLRY</sequence>
<accession>A0A7J7IIW3</accession>
<protein>
    <submittedName>
        <fullName evidence="11">Mitochondrial processing peptidase beta subunit</fullName>
    </submittedName>
</protein>
<dbReference type="Pfam" id="PF00675">
    <property type="entry name" value="Peptidase_M16"/>
    <property type="match status" value="1"/>
</dbReference>
<dbReference type="InterPro" id="IPR011765">
    <property type="entry name" value="Pept_M16_N"/>
</dbReference>
<name>A0A7J7IIW3_9RHOD</name>
<evidence type="ECO:0000256" key="5">
    <source>
        <dbReference type="ARBA" id="ARBA00022801"/>
    </source>
</evidence>
<dbReference type="GO" id="GO:0046872">
    <property type="term" value="F:metal ion binding"/>
    <property type="evidence" value="ECO:0007669"/>
    <property type="project" value="UniProtKB-KW"/>
</dbReference>
<gene>
    <name evidence="11" type="primary">UQCRC1</name>
    <name evidence="11" type="ORF">F1559_001684</name>
</gene>
<comment type="subcellular location">
    <subcellularLocation>
        <location evidence="2">Mitochondrion</location>
    </subcellularLocation>
</comment>
<dbReference type="OrthoDB" id="10251424at2759"/>
<dbReference type="Gene3D" id="3.30.830.10">
    <property type="entry name" value="Metalloenzyme, LuxS/M16 peptidase-like"/>
    <property type="match status" value="2"/>
</dbReference>
<dbReference type="InterPro" id="IPR050361">
    <property type="entry name" value="MPP/UQCRC_Complex"/>
</dbReference>
<evidence type="ECO:0000256" key="6">
    <source>
        <dbReference type="ARBA" id="ARBA00022833"/>
    </source>
</evidence>
<dbReference type="FunFam" id="3.30.830.10:FF:000008">
    <property type="entry name" value="Mitochondrial-processing peptidase subunit beta"/>
    <property type="match status" value="1"/>
</dbReference>
<keyword evidence="8" id="KW-0496">Mitochondrion</keyword>
<dbReference type="AlphaFoldDB" id="A0A7J7IIW3"/>
<dbReference type="GO" id="GO:0005739">
    <property type="term" value="C:mitochondrion"/>
    <property type="evidence" value="ECO:0007669"/>
    <property type="project" value="UniProtKB-SubCell"/>
</dbReference>
<evidence type="ECO:0000256" key="4">
    <source>
        <dbReference type="ARBA" id="ARBA00022723"/>
    </source>
</evidence>
<evidence type="ECO:0000313" key="12">
    <source>
        <dbReference type="Proteomes" id="UP000530660"/>
    </source>
</evidence>
<evidence type="ECO:0000256" key="3">
    <source>
        <dbReference type="ARBA" id="ARBA00022670"/>
    </source>
</evidence>
<evidence type="ECO:0000259" key="9">
    <source>
        <dbReference type="Pfam" id="PF00675"/>
    </source>
</evidence>
<organism evidence="11 12">
    <name type="scientific">Cyanidiococcus yangmingshanensis</name>
    <dbReference type="NCBI Taxonomy" id="2690220"/>
    <lineage>
        <taxon>Eukaryota</taxon>
        <taxon>Rhodophyta</taxon>
        <taxon>Bangiophyceae</taxon>
        <taxon>Cyanidiales</taxon>
        <taxon>Cyanidiaceae</taxon>
        <taxon>Cyanidiococcus</taxon>
    </lineage>
</organism>
<proteinExistence type="predicted"/>
<keyword evidence="3" id="KW-0645">Protease</keyword>
<feature type="domain" description="Peptidase M16 N-terminal" evidence="9">
    <location>
        <begin position="107"/>
        <end position="253"/>
    </location>
</feature>
<keyword evidence="4" id="KW-0479">Metal-binding</keyword>
<comment type="cofactor">
    <cofactor evidence="1">
        <name>Zn(2+)</name>
        <dbReference type="ChEBI" id="CHEBI:29105"/>
    </cofactor>
</comment>
<evidence type="ECO:0000313" key="11">
    <source>
        <dbReference type="EMBL" id="KAF6002968.1"/>
    </source>
</evidence>
<dbReference type="InterPro" id="IPR011249">
    <property type="entry name" value="Metalloenz_LuxS/M16"/>
</dbReference>
<dbReference type="PANTHER" id="PTHR11851:SF149">
    <property type="entry name" value="GH01077P"/>
    <property type="match status" value="1"/>
</dbReference>
<keyword evidence="12" id="KW-1185">Reference proteome</keyword>
<dbReference type="Pfam" id="PF05193">
    <property type="entry name" value="Peptidase_M16_C"/>
    <property type="match status" value="1"/>
</dbReference>
<evidence type="ECO:0000256" key="8">
    <source>
        <dbReference type="ARBA" id="ARBA00023128"/>
    </source>
</evidence>
<dbReference type="SUPFAM" id="SSF63411">
    <property type="entry name" value="LuxS/MPP-like metallohydrolase"/>
    <property type="match status" value="2"/>
</dbReference>
<dbReference type="FunFam" id="3.30.830.10:FF:000001">
    <property type="entry name" value="Mitochondrial-processing peptidase subunit beta, mitochondrial"/>
    <property type="match status" value="1"/>
</dbReference>
<evidence type="ECO:0000256" key="1">
    <source>
        <dbReference type="ARBA" id="ARBA00001947"/>
    </source>
</evidence>
<keyword evidence="5" id="KW-0378">Hydrolase</keyword>
<comment type="caution">
    <text evidence="11">The sequence shown here is derived from an EMBL/GenBank/DDBJ whole genome shotgun (WGS) entry which is preliminary data.</text>
</comment>